<accession>A0A812TVQ9</accession>
<dbReference type="GO" id="GO:0016620">
    <property type="term" value="F:oxidoreductase activity, acting on the aldehyde or oxo group of donors, NAD or NADP as acceptor"/>
    <property type="evidence" value="ECO:0007669"/>
    <property type="project" value="InterPro"/>
</dbReference>
<evidence type="ECO:0000259" key="2">
    <source>
        <dbReference type="Pfam" id="PF02800"/>
    </source>
</evidence>
<dbReference type="Pfam" id="PF02800">
    <property type="entry name" value="Gp_dh_C"/>
    <property type="match status" value="1"/>
</dbReference>
<reference evidence="3" key="1">
    <citation type="submission" date="2021-02" db="EMBL/GenBank/DDBJ databases">
        <authorList>
            <person name="Dougan E. K."/>
            <person name="Rhodes N."/>
            <person name="Thang M."/>
            <person name="Chan C."/>
        </authorList>
    </citation>
    <scope>NUCLEOTIDE SEQUENCE</scope>
</reference>
<gene>
    <name evidence="3" type="primary">TDH1</name>
    <name evidence="3" type="ORF">SNEC2469_LOCUS15641</name>
</gene>
<feature type="transmembrane region" description="Helical" evidence="1">
    <location>
        <begin position="85"/>
        <end position="106"/>
    </location>
</feature>
<dbReference type="Gene3D" id="3.30.360.10">
    <property type="entry name" value="Dihydrodipicolinate Reductase, domain 2"/>
    <property type="match status" value="1"/>
</dbReference>
<feature type="domain" description="Glyceraldehyde 3-phosphate dehydrogenase catalytic" evidence="2">
    <location>
        <begin position="105"/>
        <end position="133"/>
    </location>
</feature>
<evidence type="ECO:0000313" key="3">
    <source>
        <dbReference type="EMBL" id="CAE7543232.1"/>
    </source>
</evidence>
<proteinExistence type="predicted"/>
<feature type="non-terminal residue" evidence="3">
    <location>
        <position position="1"/>
    </location>
</feature>
<dbReference type="AlphaFoldDB" id="A0A812TVQ9"/>
<organism evidence="3 4">
    <name type="scientific">Symbiodinium necroappetens</name>
    <dbReference type="NCBI Taxonomy" id="1628268"/>
    <lineage>
        <taxon>Eukaryota</taxon>
        <taxon>Sar</taxon>
        <taxon>Alveolata</taxon>
        <taxon>Dinophyceae</taxon>
        <taxon>Suessiales</taxon>
        <taxon>Symbiodiniaceae</taxon>
        <taxon>Symbiodinium</taxon>
    </lineage>
</organism>
<keyword evidence="4" id="KW-1185">Reference proteome</keyword>
<dbReference type="SUPFAM" id="SSF55347">
    <property type="entry name" value="Glyceraldehyde-3-phosphate dehydrogenase-like, C-terminal domain"/>
    <property type="match status" value="1"/>
</dbReference>
<name>A0A812TVQ9_9DINO</name>
<feature type="non-terminal residue" evidence="3">
    <location>
        <position position="133"/>
    </location>
</feature>
<evidence type="ECO:0000313" key="4">
    <source>
        <dbReference type="Proteomes" id="UP000601435"/>
    </source>
</evidence>
<dbReference type="EMBL" id="CAJNJA010025443">
    <property type="protein sequence ID" value="CAE7543232.1"/>
    <property type="molecule type" value="Genomic_DNA"/>
</dbReference>
<dbReference type="Proteomes" id="UP000601435">
    <property type="component" value="Unassembled WGS sequence"/>
</dbReference>
<keyword evidence="1" id="KW-0472">Membrane</keyword>
<dbReference type="OrthoDB" id="10510051at2759"/>
<keyword evidence="1" id="KW-0812">Transmembrane</keyword>
<sequence length="133" mass="14068">VGGAAFASKILKGSRPTEESASVAVVDVWELLQPKKKSKKAASKAKASGKRTAVSDAMENAEELMADVAEAEGCLRKRCWLDDLLTALINAAGLVTVTITTTAMMFMGKLTGMALRVPTIDVSVVDLTVELEK</sequence>
<protein>
    <submittedName>
        <fullName evidence="3">TDH1 protein</fullName>
    </submittedName>
</protein>
<evidence type="ECO:0000256" key="1">
    <source>
        <dbReference type="SAM" id="Phobius"/>
    </source>
</evidence>
<dbReference type="InterPro" id="IPR020829">
    <property type="entry name" value="GlycerAld_3-P_DH_cat"/>
</dbReference>
<keyword evidence="1" id="KW-1133">Transmembrane helix</keyword>
<comment type="caution">
    <text evidence="3">The sequence shown here is derived from an EMBL/GenBank/DDBJ whole genome shotgun (WGS) entry which is preliminary data.</text>
</comment>